<organism evidence="12 13">
    <name type="scientific">Albula glossodonta</name>
    <name type="common">roundjaw bonefish</name>
    <dbReference type="NCBI Taxonomy" id="121402"/>
    <lineage>
        <taxon>Eukaryota</taxon>
        <taxon>Metazoa</taxon>
        <taxon>Chordata</taxon>
        <taxon>Craniata</taxon>
        <taxon>Vertebrata</taxon>
        <taxon>Euteleostomi</taxon>
        <taxon>Actinopterygii</taxon>
        <taxon>Neopterygii</taxon>
        <taxon>Teleostei</taxon>
        <taxon>Albuliformes</taxon>
        <taxon>Albulidae</taxon>
        <taxon>Albula</taxon>
    </lineage>
</organism>
<protein>
    <recommendedName>
        <fullName evidence="14">Claudin</fullName>
    </recommendedName>
</protein>
<comment type="subcellular location">
    <subcellularLocation>
        <location evidence="1">Cell junction</location>
        <location evidence="1">Tight junction</location>
    </subcellularLocation>
    <subcellularLocation>
        <location evidence="2">Cell membrane</location>
        <topology evidence="2">Multi-pass membrane protein</topology>
    </subcellularLocation>
</comment>
<dbReference type="InterPro" id="IPR017974">
    <property type="entry name" value="Claudin_CS"/>
</dbReference>
<evidence type="ECO:0000256" key="11">
    <source>
        <dbReference type="SAM" id="SignalP"/>
    </source>
</evidence>
<dbReference type="InterPro" id="IPR006187">
    <property type="entry name" value="Claudin"/>
</dbReference>
<dbReference type="PANTHER" id="PTHR12002">
    <property type="entry name" value="CLAUDIN"/>
    <property type="match status" value="1"/>
</dbReference>
<feature type="non-terminal residue" evidence="12">
    <location>
        <position position="1"/>
    </location>
</feature>
<evidence type="ECO:0000256" key="7">
    <source>
        <dbReference type="ARBA" id="ARBA00022949"/>
    </source>
</evidence>
<feature type="transmembrane region" description="Helical" evidence="10">
    <location>
        <begin position="404"/>
        <end position="423"/>
    </location>
</feature>
<dbReference type="OrthoDB" id="8819159at2759"/>
<dbReference type="Proteomes" id="UP000824540">
    <property type="component" value="Unassembled WGS sequence"/>
</dbReference>
<evidence type="ECO:0000256" key="9">
    <source>
        <dbReference type="ARBA" id="ARBA00023136"/>
    </source>
</evidence>
<proteinExistence type="inferred from homology"/>
<keyword evidence="6 10" id="KW-0812">Transmembrane</keyword>
<evidence type="ECO:0000256" key="8">
    <source>
        <dbReference type="ARBA" id="ARBA00022989"/>
    </source>
</evidence>
<comment type="caution">
    <text evidence="12">The sequence shown here is derived from an EMBL/GenBank/DDBJ whole genome shotgun (WGS) entry which is preliminary data.</text>
</comment>
<feature type="transmembrane region" description="Helical" evidence="10">
    <location>
        <begin position="165"/>
        <end position="187"/>
    </location>
</feature>
<evidence type="ECO:0000256" key="6">
    <source>
        <dbReference type="ARBA" id="ARBA00022692"/>
    </source>
</evidence>
<dbReference type="GO" id="GO:0005886">
    <property type="term" value="C:plasma membrane"/>
    <property type="evidence" value="ECO:0007669"/>
    <property type="project" value="UniProtKB-SubCell"/>
</dbReference>
<dbReference type="GO" id="GO:0005198">
    <property type="term" value="F:structural molecule activity"/>
    <property type="evidence" value="ECO:0007669"/>
    <property type="project" value="InterPro"/>
</dbReference>
<dbReference type="AlphaFoldDB" id="A0A8T2P787"/>
<dbReference type="PROSITE" id="PS01346">
    <property type="entry name" value="CLAUDIN"/>
    <property type="match status" value="2"/>
</dbReference>
<dbReference type="PRINTS" id="PR01077">
    <property type="entry name" value="CLAUDIN"/>
</dbReference>
<keyword evidence="9 10" id="KW-0472">Membrane</keyword>
<evidence type="ECO:0000313" key="13">
    <source>
        <dbReference type="Proteomes" id="UP000824540"/>
    </source>
</evidence>
<reference evidence="12" key="1">
    <citation type="thesis" date="2021" institute="BYU ScholarsArchive" country="Provo, UT, USA">
        <title>Applications of and Algorithms for Genome Assembly and Genomic Analyses with an Emphasis on Marine Teleosts.</title>
        <authorList>
            <person name="Pickett B.D."/>
        </authorList>
    </citation>
    <scope>NUCLEOTIDE SEQUENCE</scope>
    <source>
        <strain evidence="12">HI-2016</strain>
    </source>
</reference>
<sequence length="586" mass="63829">MANSALEIAAMCVSLLGLIGAAASTGMPMWRVTAFIGENIIVMETRWEGLWMNCYRQANIRMQCKVYDSLLALSPDLQAARGLMCCSLALGGLGVLIAIAGMKCTACIQGNDRAKRVVLIIAGSMIIMACICVIIPVSWTGHVIIRDFYNPLLLDAQRRELGEALYIGWVSAALLFVGGCMFACCNIPQEKGSSERPLYSRNSQYMAYAPQMAYTPQAAYTPQTVYTPQRYPSSHGYPSRQPSMRKIVAMCLGLVGLIGASATTGLPMWKVTAFIGENIIVMETRWEGLWMNCYRQANIRMQCKVYDSLLILPPDLQAARGLMCCSLALSGVGLLIALAGMRCISCMQDRPRLRSIVLITAGGLLLLASLCVFIPVSWTGHVIIRDFYNPLLLDAQRRELGEALYIGWVTGGFLFASALILICRHVPQDSGSFDMYHPQNPTLIGYLSQPHKPALIGYQPVVNTPSFVGNRSSLHSSYQLNHSTPLSQRPSALLNTSYTQSQPMVSNGGSFAGHHPPSAISSTFMGNLSTPGNSLYISHPTAPFIPSNTGHQSTTYNSVSTGFHPVRQNPVFIGYHSSIVEPQSSS</sequence>
<dbReference type="EMBL" id="JAFBMS010000011">
    <property type="protein sequence ID" value="KAG9348434.1"/>
    <property type="molecule type" value="Genomic_DNA"/>
</dbReference>
<feature type="transmembrane region" description="Helical" evidence="10">
    <location>
        <begin position="318"/>
        <end position="344"/>
    </location>
</feature>
<feature type="signal peptide" evidence="11">
    <location>
        <begin position="1"/>
        <end position="21"/>
    </location>
</feature>
<feature type="transmembrane region" description="Helical" evidence="10">
    <location>
        <begin position="117"/>
        <end position="145"/>
    </location>
</feature>
<evidence type="ECO:0000256" key="10">
    <source>
        <dbReference type="SAM" id="Phobius"/>
    </source>
</evidence>
<keyword evidence="7" id="KW-0965">Cell junction</keyword>
<feature type="transmembrane region" description="Helical" evidence="10">
    <location>
        <begin position="247"/>
        <end position="269"/>
    </location>
</feature>
<evidence type="ECO:0000256" key="4">
    <source>
        <dbReference type="ARBA" id="ARBA00022427"/>
    </source>
</evidence>
<feature type="transmembrane region" description="Helical" evidence="10">
    <location>
        <begin position="79"/>
        <end position="105"/>
    </location>
</feature>
<evidence type="ECO:0000256" key="3">
    <source>
        <dbReference type="ARBA" id="ARBA00008295"/>
    </source>
</evidence>
<keyword evidence="11" id="KW-0732">Signal</keyword>
<dbReference type="Pfam" id="PF00822">
    <property type="entry name" value="PMP22_Claudin"/>
    <property type="match status" value="2"/>
</dbReference>
<comment type="similarity">
    <text evidence="3">Belongs to the claudin family.</text>
</comment>
<dbReference type="Gene3D" id="1.20.140.150">
    <property type="match status" value="2"/>
</dbReference>
<keyword evidence="5" id="KW-1003">Cell membrane</keyword>
<evidence type="ECO:0000256" key="2">
    <source>
        <dbReference type="ARBA" id="ARBA00004651"/>
    </source>
</evidence>
<feature type="transmembrane region" description="Helical" evidence="10">
    <location>
        <begin position="356"/>
        <end position="384"/>
    </location>
</feature>
<keyword evidence="4" id="KW-0796">Tight junction</keyword>
<name>A0A8T2P787_9TELE</name>
<feature type="chain" id="PRO_5035737394" description="Claudin" evidence="11">
    <location>
        <begin position="22"/>
        <end position="586"/>
    </location>
</feature>
<dbReference type="InterPro" id="IPR004031">
    <property type="entry name" value="PMP22/EMP/MP20/Claudin"/>
</dbReference>
<evidence type="ECO:0000256" key="1">
    <source>
        <dbReference type="ARBA" id="ARBA00004435"/>
    </source>
</evidence>
<keyword evidence="13" id="KW-1185">Reference proteome</keyword>
<gene>
    <name evidence="12" type="ORF">JZ751_002169</name>
</gene>
<keyword evidence="8 10" id="KW-1133">Transmembrane helix</keyword>
<evidence type="ECO:0008006" key="14">
    <source>
        <dbReference type="Google" id="ProtNLM"/>
    </source>
</evidence>
<accession>A0A8T2P787</accession>
<evidence type="ECO:0000256" key="5">
    <source>
        <dbReference type="ARBA" id="ARBA00022475"/>
    </source>
</evidence>
<dbReference type="FunFam" id="1.20.140.150:FF:000001">
    <property type="entry name" value="Claudin"/>
    <property type="match status" value="2"/>
</dbReference>
<evidence type="ECO:0000313" key="12">
    <source>
        <dbReference type="EMBL" id="KAG9348434.1"/>
    </source>
</evidence>
<dbReference type="GO" id="GO:0005923">
    <property type="term" value="C:bicellular tight junction"/>
    <property type="evidence" value="ECO:0007669"/>
    <property type="project" value="UniProtKB-SubCell"/>
</dbReference>